<dbReference type="EMBL" id="SRRM01000010">
    <property type="protein sequence ID" value="TKY88208.1"/>
    <property type="molecule type" value="Genomic_DNA"/>
</dbReference>
<dbReference type="GO" id="GO:0034063">
    <property type="term" value="P:stress granule assembly"/>
    <property type="evidence" value="ECO:0007669"/>
    <property type="project" value="TreeGrafter"/>
</dbReference>
<protein>
    <recommendedName>
        <fullName evidence="8">DFDF domain-containing protein</fullName>
    </recommendedName>
</protein>
<feature type="region of interest" description="Disordered" evidence="2">
    <location>
        <begin position="79"/>
        <end position="481"/>
    </location>
</feature>
<dbReference type="PROSITE" id="PS52002">
    <property type="entry name" value="SM"/>
    <property type="match status" value="1"/>
</dbReference>
<dbReference type="GO" id="GO:0000932">
    <property type="term" value="C:P-body"/>
    <property type="evidence" value="ECO:0007669"/>
    <property type="project" value="TreeGrafter"/>
</dbReference>
<dbReference type="GeneID" id="40725813"/>
<dbReference type="PANTHER" id="PTHR13586:SF0">
    <property type="entry name" value="TRAILER HITCH, ISOFORM H"/>
    <property type="match status" value="1"/>
</dbReference>
<comment type="caution">
    <text evidence="6">The sequence shown here is derived from an EMBL/GenBank/DDBJ whole genome shotgun (WGS) entry which is preliminary data.</text>
</comment>
<dbReference type="InterPro" id="IPR019050">
    <property type="entry name" value="FDF_dom"/>
</dbReference>
<feature type="compositionally biased region" description="Gly residues" evidence="2">
    <location>
        <begin position="249"/>
        <end position="258"/>
    </location>
</feature>
<dbReference type="PANTHER" id="PTHR13586">
    <property type="entry name" value="SCD6 PROTEIN-RELATED"/>
    <property type="match status" value="1"/>
</dbReference>
<dbReference type="OrthoDB" id="21539at2759"/>
<feature type="compositionally biased region" description="Gly residues" evidence="2">
    <location>
        <begin position="453"/>
        <end position="470"/>
    </location>
</feature>
<dbReference type="SMART" id="SM01271">
    <property type="entry name" value="LSM14"/>
    <property type="match status" value="1"/>
</dbReference>
<dbReference type="PROSITE" id="PS51513">
    <property type="entry name" value="FFD"/>
    <property type="match status" value="1"/>
</dbReference>
<dbReference type="Pfam" id="PF12701">
    <property type="entry name" value="LSM14"/>
    <property type="match status" value="1"/>
</dbReference>
<evidence type="ECO:0000256" key="1">
    <source>
        <dbReference type="PROSITE-ProRule" id="PRU00846"/>
    </source>
</evidence>
<feature type="compositionally biased region" description="Basic and acidic residues" evidence="2">
    <location>
        <begin position="362"/>
        <end position="372"/>
    </location>
</feature>
<dbReference type="InterPro" id="IPR025761">
    <property type="entry name" value="FFD_box"/>
</dbReference>
<dbReference type="RefSeq" id="XP_029740193.1">
    <property type="nucleotide sequence ID" value="XM_029883516.1"/>
</dbReference>
<evidence type="ECO:0000259" key="5">
    <source>
        <dbReference type="PROSITE" id="PS52002"/>
    </source>
</evidence>
<name>A0A4U7KXS8_9BASI</name>
<dbReference type="AlphaFoldDB" id="A0A4U7KXS8"/>
<sequence>MATAEYIGALISLVSKSDIRYQGLLASINPEQATIALEKVRSWGTEGRVSAQGRPQEEIPASDHVYEYIMFRAADVKDLKIDDPNPPKQQPTPPQPALNDPAILNSSAPGSGGFAPPGGMYGTMPPPPLGVPQFPGAPGFGPPPPQFNGGAGAPPRKSPVPPSQSKTAPAVSSAASDLAKQQPAKGEGESSADKVLEEMSKLSVSKPAPANEPAASPSSLPPAAHHLPAIPHAATAAAKAAEHTDRRAGGTGGAGGSRGAHNNNNNSNNNRNRVQQHNSDISGPSMPNREFDFESANAKFQKHKEAGVEEADGSAVAGHASSASVANGGSGGLLEAIPPPSSESPGNFYDKKSGFFDNISSEIKERYERNDPRSQTTPDEAGGSGGGFFDTPGGRGGRGGGRGGGGRGRGRANRIAEEMRNMQTFGDTGASVGGGGRGGRGRGGRGGHRGGRGRGGGGGGQRGANGGGASGFSNTAPMRLG</sequence>
<dbReference type="Proteomes" id="UP000306050">
    <property type="component" value="Chromosome SGRAM_18"/>
</dbReference>
<feature type="compositionally biased region" description="Low complexity" evidence="2">
    <location>
        <begin position="313"/>
        <end position="327"/>
    </location>
</feature>
<feature type="compositionally biased region" description="Gly residues" evidence="2">
    <location>
        <begin position="110"/>
        <end position="121"/>
    </location>
</feature>
<dbReference type="KEGG" id="sgra:EX895_002918"/>
<dbReference type="GO" id="GO:0003729">
    <property type="term" value="F:mRNA binding"/>
    <property type="evidence" value="ECO:0007669"/>
    <property type="project" value="TreeGrafter"/>
</dbReference>
<dbReference type="GO" id="GO:0033962">
    <property type="term" value="P:P-body assembly"/>
    <property type="evidence" value="ECO:0007669"/>
    <property type="project" value="TreeGrafter"/>
</dbReference>
<feature type="short sequence motif" description="FFD box" evidence="1">
    <location>
        <begin position="347"/>
        <end position="363"/>
    </location>
</feature>
<organism evidence="6 7">
    <name type="scientific">Sporisorium graminicola</name>
    <dbReference type="NCBI Taxonomy" id="280036"/>
    <lineage>
        <taxon>Eukaryota</taxon>
        <taxon>Fungi</taxon>
        <taxon>Dikarya</taxon>
        <taxon>Basidiomycota</taxon>
        <taxon>Ustilaginomycotina</taxon>
        <taxon>Ustilaginomycetes</taxon>
        <taxon>Ustilaginales</taxon>
        <taxon>Ustilaginaceae</taxon>
        <taxon>Sporisorium</taxon>
    </lineage>
</organism>
<dbReference type="InterPro" id="IPR025762">
    <property type="entry name" value="DFDF"/>
</dbReference>
<gene>
    <name evidence="6" type="ORF">EX895_002918</name>
</gene>
<dbReference type="InterPro" id="IPR047575">
    <property type="entry name" value="Sm"/>
</dbReference>
<feature type="domain" description="DFDF" evidence="3">
    <location>
        <begin position="279"/>
        <end position="315"/>
    </location>
</feature>
<feature type="compositionally biased region" description="Gly residues" evidence="2">
    <location>
        <begin position="382"/>
        <end position="407"/>
    </location>
</feature>
<feature type="compositionally biased region" description="Basic residues" evidence="2">
    <location>
        <begin position="439"/>
        <end position="452"/>
    </location>
</feature>
<dbReference type="CDD" id="cd01736">
    <property type="entry name" value="LSm14_N"/>
    <property type="match status" value="1"/>
</dbReference>
<dbReference type="InterPro" id="IPR025609">
    <property type="entry name" value="Lsm14-like_N"/>
</dbReference>
<evidence type="ECO:0000313" key="7">
    <source>
        <dbReference type="Proteomes" id="UP000306050"/>
    </source>
</evidence>
<evidence type="ECO:0000259" key="4">
    <source>
        <dbReference type="PROSITE" id="PS51513"/>
    </source>
</evidence>
<feature type="compositionally biased region" description="Polar residues" evidence="2">
    <location>
        <begin position="471"/>
        <end position="481"/>
    </location>
</feature>
<evidence type="ECO:0000256" key="2">
    <source>
        <dbReference type="SAM" id="MobiDB-lite"/>
    </source>
</evidence>
<keyword evidence="7" id="KW-1185">Reference proteome</keyword>
<feature type="compositionally biased region" description="Basic and acidic residues" evidence="2">
    <location>
        <begin position="186"/>
        <end position="200"/>
    </location>
</feature>
<evidence type="ECO:0008006" key="8">
    <source>
        <dbReference type="Google" id="ProtNLM"/>
    </source>
</evidence>
<accession>A0A4U7KXS8</accession>
<dbReference type="SUPFAM" id="SSF50182">
    <property type="entry name" value="Sm-like ribonucleoproteins"/>
    <property type="match status" value="1"/>
</dbReference>
<feature type="domain" description="FFD box profile" evidence="4">
    <location>
        <begin position="347"/>
        <end position="363"/>
    </location>
</feature>
<dbReference type="Pfam" id="PF09532">
    <property type="entry name" value="FDF"/>
    <property type="match status" value="1"/>
</dbReference>
<feature type="compositionally biased region" description="Low complexity" evidence="2">
    <location>
        <begin position="259"/>
        <end position="273"/>
    </location>
</feature>
<proteinExistence type="predicted"/>
<reference evidence="6 7" key="1">
    <citation type="submission" date="2019-05" db="EMBL/GenBank/DDBJ databases">
        <title>Sporisorium graminicola CBS 10092 draft sequencing and annotation.</title>
        <authorList>
            <person name="Solano-Gonzalez S."/>
            <person name="Caddick M.X."/>
            <person name="Darby A."/>
        </authorList>
    </citation>
    <scope>NUCLEOTIDE SEQUENCE [LARGE SCALE GENOMIC DNA]</scope>
    <source>
        <strain evidence="6 7">CBS 10092</strain>
    </source>
</reference>
<dbReference type="InterPro" id="IPR010920">
    <property type="entry name" value="LSM_dom_sf"/>
</dbReference>
<evidence type="ECO:0000259" key="3">
    <source>
        <dbReference type="PROSITE" id="PS51512"/>
    </source>
</evidence>
<dbReference type="Gene3D" id="2.30.30.100">
    <property type="match status" value="1"/>
</dbReference>
<feature type="compositionally biased region" description="Pro residues" evidence="2">
    <location>
        <begin position="86"/>
        <end position="96"/>
    </location>
</feature>
<feature type="domain" description="Sm" evidence="5">
    <location>
        <begin position="1"/>
        <end position="85"/>
    </location>
</feature>
<evidence type="ECO:0000313" key="6">
    <source>
        <dbReference type="EMBL" id="TKY88208.1"/>
    </source>
</evidence>
<dbReference type="PROSITE" id="PS51512">
    <property type="entry name" value="DFDF"/>
    <property type="match status" value="1"/>
</dbReference>
<feature type="compositionally biased region" description="Low complexity" evidence="2">
    <location>
        <begin position="205"/>
        <end position="239"/>
    </location>
</feature>
<dbReference type="SMART" id="SM01199">
    <property type="entry name" value="FDF"/>
    <property type="match status" value="1"/>
</dbReference>